<reference evidence="2 3" key="1">
    <citation type="journal article" date="2017" name="Mol. Plant">
        <title>The Genome of Medicinal Plant Macleaya cordata Provides New Insights into Benzylisoquinoline Alkaloids Metabolism.</title>
        <authorList>
            <person name="Liu X."/>
            <person name="Liu Y."/>
            <person name="Huang P."/>
            <person name="Ma Y."/>
            <person name="Qing Z."/>
            <person name="Tang Q."/>
            <person name="Cao H."/>
            <person name="Cheng P."/>
            <person name="Zheng Y."/>
            <person name="Yuan Z."/>
            <person name="Zhou Y."/>
            <person name="Liu J."/>
            <person name="Tang Z."/>
            <person name="Zhuo Y."/>
            <person name="Zhang Y."/>
            <person name="Yu L."/>
            <person name="Huang J."/>
            <person name="Yang P."/>
            <person name="Peng Q."/>
            <person name="Zhang J."/>
            <person name="Jiang W."/>
            <person name="Zhang Z."/>
            <person name="Lin K."/>
            <person name="Ro D.K."/>
            <person name="Chen X."/>
            <person name="Xiong X."/>
            <person name="Shang Y."/>
            <person name="Huang S."/>
            <person name="Zeng J."/>
        </authorList>
    </citation>
    <scope>NUCLEOTIDE SEQUENCE [LARGE SCALE GENOMIC DNA]</scope>
    <source>
        <strain evidence="3">cv. BLH2017</strain>
        <tissue evidence="2">Root</tissue>
    </source>
</reference>
<dbReference type="Proteomes" id="UP000195402">
    <property type="component" value="Unassembled WGS sequence"/>
</dbReference>
<gene>
    <name evidence="2" type="ORF">BVC80_1211g130</name>
</gene>
<evidence type="ECO:0000256" key="1">
    <source>
        <dbReference type="SAM" id="MobiDB-lite"/>
    </source>
</evidence>
<feature type="region of interest" description="Disordered" evidence="1">
    <location>
        <begin position="493"/>
        <end position="517"/>
    </location>
</feature>
<sequence>MDFHARQWQNSGNQENQNTWHNDPEISSLSMVIRNIIREKLFSVPQIRDLDQHSMSNLIGFIERSLLMDAASKEEYMNKETLDQRLEMLIQRVNSIPNSSSSIRVMPTPGMPKSSSNSDAPVPFHHNSITSGIGNSMLVVDNTNQFAGFPNLRPSSASIGSLPNEYKQGFPIASFSCRGNKTLPPRSISQLAGNMSAPYNGFVSSKVEAVTASQQSNGQVDFIGRSIVEATTEPNEPIVGRSSGLGNNLDGYLLDSQSHMKNYAWPPLSSSSIPLMDSSYSTLEQVLQSPQMMHKFCQFQQQPLQSCMHFEQPSGSQLSQDLGRQEHVIESDSKKKLQFLKQSKLFKSQGTHQQPMQHNVSLFKPLVQDETQWTHHRSEGSYRFQTNASKSLPFIPYSNGNAGCFGNTDRESGCTYCRHFPYLFEFFKNRTCPSFREKHPELCLKLDQLTRHLRNCQDRSCGCEKYRLIYQHFVDCYRFAYMQSLKRFSASQNCDSSSLKSKGGIQRTRNDGDASLPTNLKIRKMEHPSPPHSSSMNESCRVSTSIDQPHFEEGLPQMLGQLPMPLSDKTKVMESNEELSADPTHGDASVTEVQNGKSEDSHQVIHDIHVPLVDRIEEK</sequence>
<feature type="region of interest" description="Disordered" evidence="1">
    <location>
        <begin position="1"/>
        <end position="23"/>
    </location>
</feature>
<dbReference type="AlphaFoldDB" id="A0A200Q3M1"/>
<feature type="compositionally biased region" description="Polar residues" evidence="1">
    <location>
        <begin position="7"/>
        <end position="23"/>
    </location>
</feature>
<dbReference type="OrthoDB" id="1886297at2759"/>
<dbReference type="EMBL" id="MVGT01003194">
    <property type="protein sequence ID" value="OVA05053.1"/>
    <property type="molecule type" value="Genomic_DNA"/>
</dbReference>
<comment type="caution">
    <text evidence="2">The sequence shown here is derived from an EMBL/GenBank/DDBJ whole genome shotgun (WGS) entry which is preliminary data.</text>
</comment>
<keyword evidence="3" id="KW-1185">Reference proteome</keyword>
<dbReference type="STRING" id="56857.A0A200Q3M1"/>
<protein>
    <submittedName>
        <fullName evidence="2">Uncharacterized protein</fullName>
    </submittedName>
</protein>
<name>A0A200Q3M1_MACCD</name>
<evidence type="ECO:0000313" key="2">
    <source>
        <dbReference type="EMBL" id="OVA05053.1"/>
    </source>
</evidence>
<dbReference type="InParanoid" id="A0A200Q3M1"/>
<proteinExistence type="predicted"/>
<evidence type="ECO:0000313" key="3">
    <source>
        <dbReference type="Proteomes" id="UP000195402"/>
    </source>
</evidence>
<accession>A0A200Q3M1</accession>
<organism evidence="2 3">
    <name type="scientific">Macleaya cordata</name>
    <name type="common">Five-seeded plume-poppy</name>
    <name type="synonym">Bocconia cordata</name>
    <dbReference type="NCBI Taxonomy" id="56857"/>
    <lineage>
        <taxon>Eukaryota</taxon>
        <taxon>Viridiplantae</taxon>
        <taxon>Streptophyta</taxon>
        <taxon>Embryophyta</taxon>
        <taxon>Tracheophyta</taxon>
        <taxon>Spermatophyta</taxon>
        <taxon>Magnoliopsida</taxon>
        <taxon>Ranunculales</taxon>
        <taxon>Papaveraceae</taxon>
        <taxon>Papaveroideae</taxon>
        <taxon>Macleaya</taxon>
    </lineage>
</organism>
<feature type="region of interest" description="Disordered" evidence="1">
    <location>
        <begin position="100"/>
        <end position="119"/>
    </location>
</feature>
<feature type="region of interest" description="Disordered" evidence="1">
    <location>
        <begin position="573"/>
        <end position="605"/>
    </location>
</feature>